<sequence>MVENITWNWEQTVYEDLSNTMGDNANQDLKELNSKVNKLRIKNRTFSLVIVALGMQVVITGFVLYFLVPNILKNEWWVWPIIGYFVLVTVPFIYLIVQNFIINKQIRKLDFILGPAMKQTKEIDYEKLYRKALEEMTNNKYHLIGLSQKFHIQSTIDLPKNSYASNHNVLNIYEKDTDFIYSLGTISLGQTVKNIVEYSPVTYFNVKVKKSYDYYGSIILKNTEYKNLINDNTVLESNKFEELFIVNSSNQIGVRKLLTPKVISNLVKQINRKNLPVIGVKDDVITFAFDQKDSEYNQNKILDDSEIEKDNFYKSLCQKITKDINSFLEALYWVDVLGLK</sequence>
<dbReference type="EMBL" id="CP005077">
    <property type="protein sequence ID" value="AGM24647.1"/>
    <property type="molecule type" value="Genomic_DNA"/>
</dbReference>
<dbReference type="RefSeq" id="WP_016338474.1">
    <property type="nucleotide sequence ID" value="NC_021280.1"/>
</dbReference>
<evidence type="ECO:0000313" key="3">
    <source>
        <dbReference type="Proteomes" id="UP000013964"/>
    </source>
</evidence>
<dbReference type="OrthoDB" id="9846965at2"/>
<feature type="transmembrane region" description="Helical" evidence="1">
    <location>
        <begin position="45"/>
        <end position="65"/>
    </location>
</feature>
<dbReference type="AlphaFoldDB" id="R4U0A7"/>
<dbReference type="HOGENOM" id="CLU_789647_0_0_14"/>
<feature type="transmembrane region" description="Helical" evidence="1">
    <location>
        <begin position="77"/>
        <end position="97"/>
    </location>
</feature>
<keyword evidence="3" id="KW-1185">Reference proteome</keyword>
<organism evidence="2 3">
    <name type="scientific">Spiroplasma chrysopicola DF-1</name>
    <dbReference type="NCBI Taxonomy" id="1276227"/>
    <lineage>
        <taxon>Bacteria</taxon>
        <taxon>Bacillati</taxon>
        <taxon>Mycoplasmatota</taxon>
        <taxon>Mollicutes</taxon>
        <taxon>Entomoplasmatales</taxon>
        <taxon>Spiroplasmataceae</taxon>
        <taxon>Spiroplasma</taxon>
    </lineage>
</organism>
<proteinExistence type="predicted"/>
<keyword evidence="1" id="KW-0812">Transmembrane</keyword>
<gene>
    <name evidence="2" type="ORF">SCHRY_v1c00600</name>
</gene>
<dbReference type="STRING" id="1276227.SCHRY_v1c00600"/>
<dbReference type="Proteomes" id="UP000013964">
    <property type="component" value="Chromosome"/>
</dbReference>
<keyword evidence="1" id="KW-0472">Membrane</keyword>
<dbReference type="KEGG" id="scr:SCHRY_v1c00600"/>
<name>R4U0A7_9MOLU</name>
<protein>
    <submittedName>
        <fullName evidence="2">Uncharacterized protein</fullName>
    </submittedName>
</protein>
<keyword evidence="1" id="KW-1133">Transmembrane helix</keyword>
<evidence type="ECO:0000313" key="2">
    <source>
        <dbReference type="EMBL" id="AGM24647.1"/>
    </source>
</evidence>
<reference evidence="2 3" key="1">
    <citation type="journal article" date="2013" name="Genome Biol. Evol.">
        <title>Complete genomes of two dipteran-associated spiroplasmas provided insights into the origin, dynamics, and impacts of viral invasion in spiroplasma.</title>
        <authorList>
            <person name="Ku C."/>
            <person name="Lo W.S."/>
            <person name="Chen L.L."/>
            <person name="Kuo C.H."/>
        </authorList>
    </citation>
    <scope>NUCLEOTIDE SEQUENCE [LARGE SCALE GENOMIC DNA]</scope>
    <source>
        <strain evidence="2 3">DF-1</strain>
    </source>
</reference>
<evidence type="ECO:0000256" key="1">
    <source>
        <dbReference type="SAM" id="Phobius"/>
    </source>
</evidence>
<dbReference type="PATRIC" id="fig|1276227.3.peg.60"/>
<accession>R4U0A7</accession>